<protein>
    <submittedName>
        <fullName evidence="3">Uncharacterized protein</fullName>
    </submittedName>
</protein>
<proteinExistence type="predicted"/>
<sequence length="167" mass="17831">MLSRQQRYRRLRHNNRPRSGASPDYSDDTGYLINDRAYTTPSPTSTEADGSSHPSDTALLQGLVLTFVAVATVSGAVATMLGLCTRDCCGRRGGYTSLDGRGNAIRRAPLRIRAVSASALLVLNKKGVLQESRLRSFGSAPNLSAILEVADSDMDDEEAVIETGDGA</sequence>
<keyword evidence="2" id="KW-0812">Transmembrane</keyword>
<evidence type="ECO:0000256" key="1">
    <source>
        <dbReference type="SAM" id="MobiDB-lite"/>
    </source>
</evidence>
<feature type="transmembrane region" description="Helical" evidence="2">
    <location>
        <begin position="62"/>
        <end position="83"/>
    </location>
</feature>
<gene>
    <name evidence="3" type="ORF">JKP88DRAFT_352254</name>
</gene>
<evidence type="ECO:0000313" key="4">
    <source>
        <dbReference type="Proteomes" id="UP000664859"/>
    </source>
</evidence>
<keyword evidence="2" id="KW-0472">Membrane</keyword>
<feature type="compositionally biased region" description="Polar residues" evidence="1">
    <location>
        <begin position="37"/>
        <end position="53"/>
    </location>
</feature>
<keyword evidence="4" id="KW-1185">Reference proteome</keyword>
<reference evidence="3" key="1">
    <citation type="submission" date="2021-02" db="EMBL/GenBank/DDBJ databases">
        <title>First Annotated Genome of the Yellow-green Alga Tribonema minus.</title>
        <authorList>
            <person name="Mahan K.M."/>
        </authorList>
    </citation>
    <scope>NUCLEOTIDE SEQUENCE</scope>
    <source>
        <strain evidence="3">UTEX B ZZ1240</strain>
    </source>
</reference>
<feature type="region of interest" description="Disordered" evidence="1">
    <location>
        <begin position="1"/>
        <end position="53"/>
    </location>
</feature>
<dbReference type="Proteomes" id="UP000664859">
    <property type="component" value="Unassembled WGS sequence"/>
</dbReference>
<dbReference type="EMBL" id="JAFCMP010000017">
    <property type="protein sequence ID" value="KAG5191626.1"/>
    <property type="molecule type" value="Genomic_DNA"/>
</dbReference>
<evidence type="ECO:0000256" key="2">
    <source>
        <dbReference type="SAM" id="Phobius"/>
    </source>
</evidence>
<name>A0A835ZET9_9STRA</name>
<comment type="caution">
    <text evidence="3">The sequence shown here is derived from an EMBL/GenBank/DDBJ whole genome shotgun (WGS) entry which is preliminary data.</text>
</comment>
<feature type="compositionally biased region" description="Basic residues" evidence="1">
    <location>
        <begin position="1"/>
        <end position="16"/>
    </location>
</feature>
<dbReference type="AlphaFoldDB" id="A0A835ZET9"/>
<keyword evidence="2" id="KW-1133">Transmembrane helix</keyword>
<organism evidence="3 4">
    <name type="scientific">Tribonema minus</name>
    <dbReference type="NCBI Taxonomy" id="303371"/>
    <lineage>
        <taxon>Eukaryota</taxon>
        <taxon>Sar</taxon>
        <taxon>Stramenopiles</taxon>
        <taxon>Ochrophyta</taxon>
        <taxon>PX clade</taxon>
        <taxon>Xanthophyceae</taxon>
        <taxon>Tribonematales</taxon>
        <taxon>Tribonemataceae</taxon>
        <taxon>Tribonema</taxon>
    </lineage>
</organism>
<evidence type="ECO:0000313" key="3">
    <source>
        <dbReference type="EMBL" id="KAG5191626.1"/>
    </source>
</evidence>
<accession>A0A835ZET9</accession>